<keyword evidence="1" id="KW-0238">DNA-binding</keyword>
<keyword evidence="4" id="KW-1185">Reference proteome</keyword>
<dbReference type="SUPFAM" id="SSF47413">
    <property type="entry name" value="lambda repressor-like DNA-binding domains"/>
    <property type="match status" value="1"/>
</dbReference>
<dbReference type="NCBIfam" id="TIGR02607">
    <property type="entry name" value="antidote_HigA"/>
    <property type="match status" value="1"/>
</dbReference>
<evidence type="ECO:0000313" key="4">
    <source>
        <dbReference type="Proteomes" id="UP001174909"/>
    </source>
</evidence>
<evidence type="ECO:0000256" key="1">
    <source>
        <dbReference type="ARBA" id="ARBA00023125"/>
    </source>
</evidence>
<dbReference type="EMBL" id="CASHTH010002272">
    <property type="protein sequence ID" value="CAI8027344.1"/>
    <property type="molecule type" value="Genomic_DNA"/>
</dbReference>
<dbReference type="GO" id="GO:0003677">
    <property type="term" value="F:DNA binding"/>
    <property type="evidence" value="ECO:0007669"/>
    <property type="project" value="UniProtKB-KW"/>
</dbReference>
<dbReference type="InterPro" id="IPR013430">
    <property type="entry name" value="Toxin_antidote_HigA"/>
</dbReference>
<dbReference type="Gene3D" id="1.10.260.40">
    <property type="entry name" value="lambda repressor-like DNA-binding domains"/>
    <property type="match status" value="1"/>
</dbReference>
<dbReference type="AlphaFoldDB" id="A0AA35SCU8"/>
<reference evidence="3" key="1">
    <citation type="submission" date="2023-03" db="EMBL/GenBank/DDBJ databases">
        <authorList>
            <person name="Steffen K."/>
            <person name="Cardenas P."/>
        </authorList>
    </citation>
    <scope>NUCLEOTIDE SEQUENCE</scope>
</reference>
<dbReference type="PANTHER" id="PTHR36924:SF1">
    <property type="entry name" value="ANTITOXIN HIGA-1"/>
    <property type="match status" value="1"/>
</dbReference>
<dbReference type="CDD" id="cd00093">
    <property type="entry name" value="HTH_XRE"/>
    <property type="match status" value="1"/>
</dbReference>
<dbReference type="InterPro" id="IPR010982">
    <property type="entry name" value="Lambda_DNA-bd_dom_sf"/>
</dbReference>
<dbReference type="PROSITE" id="PS50943">
    <property type="entry name" value="HTH_CROC1"/>
    <property type="match status" value="1"/>
</dbReference>
<protein>
    <submittedName>
        <fullName evidence="3">Virulence-associated protein I</fullName>
    </submittedName>
</protein>
<accession>A0AA35SCU8</accession>
<dbReference type="Proteomes" id="UP001174909">
    <property type="component" value="Unassembled WGS sequence"/>
</dbReference>
<evidence type="ECO:0000259" key="2">
    <source>
        <dbReference type="PROSITE" id="PS50943"/>
    </source>
</evidence>
<gene>
    <name evidence="3" type="ORF">GBAR_LOCUS15644</name>
</gene>
<evidence type="ECO:0000313" key="3">
    <source>
        <dbReference type="EMBL" id="CAI8027344.1"/>
    </source>
</evidence>
<comment type="caution">
    <text evidence="3">The sequence shown here is derived from an EMBL/GenBank/DDBJ whole genome shotgun (WGS) entry which is preliminary data.</text>
</comment>
<organism evidence="3 4">
    <name type="scientific">Geodia barretti</name>
    <name type="common">Barrett's horny sponge</name>
    <dbReference type="NCBI Taxonomy" id="519541"/>
    <lineage>
        <taxon>Eukaryota</taxon>
        <taxon>Metazoa</taxon>
        <taxon>Porifera</taxon>
        <taxon>Demospongiae</taxon>
        <taxon>Heteroscleromorpha</taxon>
        <taxon>Tetractinellida</taxon>
        <taxon>Astrophorina</taxon>
        <taxon>Geodiidae</taxon>
        <taxon>Geodia</taxon>
    </lineage>
</organism>
<dbReference type="InterPro" id="IPR001387">
    <property type="entry name" value="Cro/C1-type_HTH"/>
</dbReference>
<proteinExistence type="predicted"/>
<dbReference type="PANTHER" id="PTHR36924">
    <property type="entry name" value="ANTITOXIN HIGA-1"/>
    <property type="match status" value="1"/>
</dbReference>
<feature type="domain" description="HTH cro/C1-type" evidence="2">
    <location>
        <begin position="15"/>
        <end position="69"/>
    </location>
</feature>
<name>A0AA35SCU8_GEOBA</name>
<sequence>MMTMLKRVVHPGDILKDELEERGVLPASFARQIDVPPNRISQILSGKRAVTGDSALRFGHWFGMDPQFWLNLQAQYDLAIAEQLVGAEIRALPTSVGDR</sequence>